<evidence type="ECO:0000313" key="2">
    <source>
        <dbReference type="Proteomes" id="UP001548832"/>
    </source>
</evidence>
<name>A0ABV2DE77_9HYPH</name>
<gene>
    <name evidence="1" type="ORF">ABVQ20_13875</name>
</gene>
<dbReference type="Pfam" id="PF14022">
    <property type="entry name" value="DUF4238"/>
    <property type="match status" value="1"/>
</dbReference>
<dbReference type="Proteomes" id="UP001548832">
    <property type="component" value="Unassembled WGS sequence"/>
</dbReference>
<dbReference type="RefSeq" id="WP_354460069.1">
    <property type="nucleotide sequence ID" value="NZ_JBEWSZ010000001.1"/>
</dbReference>
<sequence length="425" mass="49948">MNYRENHYVPCWYQERFLPVEGEKKFRYLDLRPARIPDQNGVLRPTKNPRRWGAASCFKETDLYTVKYGQQESTDIEKFFFGKVDDEGRHAVDFFAQYESFNDYRGRVPPERIFRSLLTYMSVQKFRTPKGLLYLSALLKVSAKNTLLDEMQRLQNLHSAIWTESVWVLANADSTATKFIVTDHPVTVYNREFFPDGLSARRHSDPDIWMNGTHTLFPLSPTRILIMTNLSWARNPYGNANKPRPNPSPFRTAMFNFTEIQTGRQLDEVEVNQINFIMKRRAHRYIAAAQEEWLYPERKIPTDHWRKLDDRYLLMPDPRCLYLGGATLIGYGGGRSEAFDEYGHRPWQKEYRQSADAVESRTLYAFQGEYARLFGPMRRGTSDALGGKRDDIDSPEYHRYHLDLEEGHMPRGFKPRREARAIKRN</sequence>
<dbReference type="InterPro" id="IPR025332">
    <property type="entry name" value="DUF4238"/>
</dbReference>
<proteinExistence type="predicted"/>
<organism evidence="1 2">
    <name type="scientific">Mesorhizobium shangrilense</name>
    <dbReference type="NCBI Taxonomy" id="460060"/>
    <lineage>
        <taxon>Bacteria</taxon>
        <taxon>Pseudomonadati</taxon>
        <taxon>Pseudomonadota</taxon>
        <taxon>Alphaproteobacteria</taxon>
        <taxon>Hyphomicrobiales</taxon>
        <taxon>Phyllobacteriaceae</taxon>
        <taxon>Mesorhizobium</taxon>
    </lineage>
</organism>
<evidence type="ECO:0000313" key="1">
    <source>
        <dbReference type="EMBL" id="MET2828068.1"/>
    </source>
</evidence>
<keyword evidence="2" id="KW-1185">Reference proteome</keyword>
<accession>A0ABV2DE77</accession>
<reference evidence="1 2" key="1">
    <citation type="submission" date="2024-06" db="EMBL/GenBank/DDBJ databases">
        <authorList>
            <person name="Kim D.-U."/>
        </authorList>
    </citation>
    <scope>NUCLEOTIDE SEQUENCE [LARGE SCALE GENOMIC DNA]</scope>
    <source>
        <strain evidence="1 2">KACC15460</strain>
    </source>
</reference>
<protein>
    <submittedName>
        <fullName evidence="1">DUF4238 domain-containing protein</fullName>
    </submittedName>
</protein>
<comment type="caution">
    <text evidence="1">The sequence shown here is derived from an EMBL/GenBank/DDBJ whole genome shotgun (WGS) entry which is preliminary data.</text>
</comment>
<dbReference type="EMBL" id="JBEWSZ010000001">
    <property type="protein sequence ID" value="MET2828068.1"/>
    <property type="molecule type" value="Genomic_DNA"/>
</dbReference>